<proteinExistence type="predicted"/>
<dbReference type="PANTHER" id="PTHR31569">
    <property type="entry name" value="SWIM-TYPE DOMAIN-CONTAINING PROTEIN"/>
    <property type="match status" value="1"/>
</dbReference>
<dbReference type="AlphaFoldDB" id="A0A9N8VWR9"/>
<evidence type="ECO:0000313" key="1">
    <source>
        <dbReference type="EMBL" id="CAG8465480.1"/>
    </source>
</evidence>
<reference evidence="1" key="1">
    <citation type="submission" date="2021-06" db="EMBL/GenBank/DDBJ databases">
        <authorList>
            <person name="Kallberg Y."/>
            <person name="Tangrot J."/>
            <person name="Rosling A."/>
        </authorList>
    </citation>
    <scope>NUCLEOTIDE SEQUENCE</scope>
    <source>
        <strain evidence="1">FL966</strain>
    </source>
</reference>
<comment type="caution">
    <text evidence="1">The sequence shown here is derived from an EMBL/GenBank/DDBJ whole genome shotgun (WGS) entry which is preliminary data.</text>
</comment>
<dbReference type="Proteomes" id="UP000789759">
    <property type="component" value="Unassembled WGS sequence"/>
</dbReference>
<keyword evidence="2" id="KW-1185">Reference proteome</keyword>
<dbReference type="OrthoDB" id="4950677at2759"/>
<sequence length="218" mass="25113">MLSSASCQFTSCNELLNYVQNFARAQEYAVTVKRSRSDKNGKIKNVLLKCNRGGCPFELYGSKHNNVWFLEVRNPIYNHEASINISGHLIVCRLDAGQLDQILSTIHQNDPSFMAISRMIYNALYLICQERLDSRTSIQALLDELQGSDFEFEYKYDHQNHIMHLFFAHKLSIALTHIYLKDFTHPVDSSNADLQPLLQSLAQQYHFWLPHQQAAAYA</sequence>
<organism evidence="1 2">
    <name type="scientific">Cetraspora pellucida</name>
    <dbReference type="NCBI Taxonomy" id="1433469"/>
    <lineage>
        <taxon>Eukaryota</taxon>
        <taxon>Fungi</taxon>
        <taxon>Fungi incertae sedis</taxon>
        <taxon>Mucoromycota</taxon>
        <taxon>Glomeromycotina</taxon>
        <taxon>Glomeromycetes</taxon>
        <taxon>Diversisporales</taxon>
        <taxon>Gigasporaceae</taxon>
        <taxon>Cetraspora</taxon>
    </lineage>
</organism>
<accession>A0A9N8VWR9</accession>
<dbReference type="PANTHER" id="PTHR31569:SF4">
    <property type="entry name" value="SWIM-TYPE DOMAIN-CONTAINING PROTEIN"/>
    <property type="match status" value="1"/>
</dbReference>
<dbReference type="InterPro" id="IPR052579">
    <property type="entry name" value="Zinc_finger_SWIM"/>
</dbReference>
<evidence type="ECO:0000313" key="2">
    <source>
        <dbReference type="Proteomes" id="UP000789759"/>
    </source>
</evidence>
<gene>
    <name evidence="1" type="ORF">CPELLU_LOCUS822</name>
</gene>
<protein>
    <submittedName>
        <fullName evidence="1">10339_t:CDS:1</fullName>
    </submittedName>
</protein>
<dbReference type="EMBL" id="CAJVQA010000264">
    <property type="protein sequence ID" value="CAG8465480.1"/>
    <property type="molecule type" value="Genomic_DNA"/>
</dbReference>
<name>A0A9N8VWR9_9GLOM</name>